<evidence type="ECO:0000313" key="16">
    <source>
        <dbReference type="Proteomes" id="UP001418222"/>
    </source>
</evidence>
<evidence type="ECO:0000256" key="4">
    <source>
        <dbReference type="ARBA" id="ARBA00022692"/>
    </source>
</evidence>
<dbReference type="PROSITE" id="PS50893">
    <property type="entry name" value="ABC_TRANSPORTER_2"/>
    <property type="match status" value="2"/>
</dbReference>
<feature type="transmembrane region" description="Helical" evidence="12">
    <location>
        <begin position="694"/>
        <end position="718"/>
    </location>
</feature>
<dbReference type="AlphaFoldDB" id="A0AAP0B6N2"/>
<evidence type="ECO:0000313" key="15">
    <source>
        <dbReference type="EMBL" id="KAK8929040.1"/>
    </source>
</evidence>
<dbReference type="Pfam" id="PF00664">
    <property type="entry name" value="ABC_membrane"/>
    <property type="match status" value="2"/>
</dbReference>
<evidence type="ECO:0000256" key="9">
    <source>
        <dbReference type="ARBA" id="ARBA00023136"/>
    </source>
</evidence>
<feature type="transmembrane region" description="Helical" evidence="12">
    <location>
        <begin position="479"/>
        <end position="501"/>
    </location>
</feature>
<dbReference type="CDD" id="cd18578">
    <property type="entry name" value="ABC_6TM_Pgp_ABCB1_D2_like"/>
    <property type="match status" value="1"/>
</dbReference>
<evidence type="ECO:0000256" key="11">
    <source>
        <dbReference type="SAM" id="MobiDB-lite"/>
    </source>
</evidence>
<name>A0AAP0B6N2_9ASPA</name>
<accession>A0AAP0B6N2</accession>
<keyword evidence="16" id="KW-1185">Reference proteome</keyword>
<feature type="transmembrane region" description="Helical" evidence="12">
    <location>
        <begin position="594"/>
        <end position="614"/>
    </location>
</feature>
<evidence type="ECO:0000256" key="3">
    <source>
        <dbReference type="ARBA" id="ARBA00022448"/>
    </source>
</evidence>
<evidence type="ECO:0000259" key="14">
    <source>
        <dbReference type="PROSITE" id="PS50929"/>
    </source>
</evidence>
<keyword evidence="7" id="KW-0067">ATP-binding</keyword>
<comment type="similarity">
    <text evidence="2">Belongs to the ABC transporter superfamily. ABCB family. Multidrug resistance exporter (TC 3.A.1.201) subfamily.</text>
</comment>
<dbReference type="InterPro" id="IPR003439">
    <property type="entry name" value="ABC_transporter-like_ATP-bd"/>
</dbReference>
<evidence type="ECO:0000256" key="5">
    <source>
        <dbReference type="ARBA" id="ARBA00022737"/>
    </source>
</evidence>
<dbReference type="PANTHER" id="PTHR45136">
    <property type="entry name" value="ABC TRANSPORTER DOMAIN-CONTAINING PROTEIN"/>
    <property type="match status" value="1"/>
</dbReference>
<dbReference type="InterPro" id="IPR017871">
    <property type="entry name" value="ABC_transporter-like_CS"/>
</dbReference>
<keyword evidence="6" id="KW-0547">Nucleotide-binding</keyword>
<evidence type="ECO:0000256" key="10">
    <source>
        <dbReference type="ARBA" id="ARBA00023180"/>
    </source>
</evidence>
<feature type="domain" description="ABC transmembrane type-1" evidence="14">
    <location>
        <begin position="1"/>
        <end position="97"/>
    </location>
</feature>
<evidence type="ECO:0000256" key="2">
    <source>
        <dbReference type="ARBA" id="ARBA00007577"/>
    </source>
</evidence>
<feature type="transmembrane region" description="Helical" evidence="12">
    <location>
        <begin position="513"/>
        <end position="534"/>
    </location>
</feature>
<organism evidence="15 16">
    <name type="scientific">Platanthera zijinensis</name>
    <dbReference type="NCBI Taxonomy" id="2320716"/>
    <lineage>
        <taxon>Eukaryota</taxon>
        <taxon>Viridiplantae</taxon>
        <taxon>Streptophyta</taxon>
        <taxon>Embryophyta</taxon>
        <taxon>Tracheophyta</taxon>
        <taxon>Spermatophyta</taxon>
        <taxon>Magnoliopsida</taxon>
        <taxon>Liliopsida</taxon>
        <taxon>Asparagales</taxon>
        <taxon>Orchidaceae</taxon>
        <taxon>Orchidoideae</taxon>
        <taxon>Orchideae</taxon>
        <taxon>Orchidinae</taxon>
        <taxon>Platanthera</taxon>
    </lineage>
</organism>
<feature type="region of interest" description="Disordered" evidence="11">
    <location>
        <begin position="392"/>
        <end position="426"/>
    </location>
</feature>
<dbReference type="InterPro" id="IPR011527">
    <property type="entry name" value="ABC1_TM_dom"/>
</dbReference>
<dbReference type="SUPFAM" id="SSF52540">
    <property type="entry name" value="P-loop containing nucleoside triphosphate hydrolases"/>
    <property type="match status" value="2"/>
</dbReference>
<dbReference type="GO" id="GO:0140359">
    <property type="term" value="F:ABC-type transporter activity"/>
    <property type="evidence" value="ECO:0007669"/>
    <property type="project" value="InterPro"/>
</dbReference>
<proteinExistence type="inferred from homology"/>
<gene>
    <name evidence="15" type="ORF">KSP39_PZI017719</name>
</gene>
<dbReference type="GO" id="GO:0005886">
    <property type="term" value="C:plasma membrane"/>
    <property type="evidence" value="ECO:0007669"/>
    <property type="project" value="UniProtKB-SubCell"/>
</dbReference>
<protein>
    <submittedName>
        <fullName evidence="15">Multidrug resistance protein</fullName>
    </submittedName>
</protein>
<keyword evidence="3" id="KW-0813">Transport</keyword>
<feature type="domain" description="ABC transporter" evidence="13">
    <location>
        <begin position="150"/>
        <end position="386"/>
    </location>
</feature>
<dbReference type="FunFam" id="3.40.50.300:FF:000066">
    <property type="entry name" value="ABC transporter B family member 1"/>
    <property type="match status" value="2"/>
</dbReference>
<evidence type="ECO:0000256" key="1">
    <source>
        <dbReference type="ARBA" id="ARBA00004651"/>
    </source>
</evidence>
<evidence type="ECO:0000259" key="13">
    <source>
        <dbReference type="PROSITE" id="PS50893"/>
    </source>
</evidence>
<evidence type="ECO:0000256" key="7">
    <source>
        <dbReference type="ARBA" id="ARBA00022840"/>
    </source>
</evidence>
<comment type="caution">
    <text evidence="15">The sequence shown here is derived from an EMBL/GenBank/DDBJ whole genome shotgun (WGS) entry which is preliminary data.</text>
</comment>
<evidence type="ECO:0000256" key="12">
    <source>
        <dbReference type="SAM" id="Phobius"/>
    </source>
</evidence>
<dbReference type="PROSITE" id="PS50929">
    <property type="entry name" value="ABC_TM1F"/>
    <property type="match status" value="2"/>
</dbReference>
<keyword evidence="10" id="KW-0325">Glycoprotein</keyword>
<dbReference type="PANTHER" id="PTHR45136:SF2">
    <property type="entry name" value="ABC TRANSPORTER DOMAIN-CONTAINING PROTEIN"/>
    <property type="match status" value="1"/>
</dbReference>
<sequence>MGKEYNRAVAIVEQAISSVRTVYSFGAELRTTAAFTGNLDRSVTIGLRQGLVKGLAIGSSGINYAIWALIVWYSSRLVMHHNVKGGTAFIAGFAILRGGLCFGKCLSNLKPFGEAVSIAQRMNAVIDGRRMIGMEDDGEEMAAAVVKGEVEFREVRFAYPASPETEVIKGLNLKIGEGKTVALVGGSGAGKSTVIALLQRFYEPTGGEILFDGVEMGRLRVKWVRAQMGLVSQEPVLFSMSIKENILFGKETATMDDVVAAAGAANAAGFIAQLPQGYDTQVGERGLQLSGGQKQRIAIARAIIRSPKILLLDEATSALDYESEHIVQEALQAVTAGRTTLVIAHRLSTIRNAHTIAVVHAGKIAEHGSHEELISNADGHYSRLLVSSRELTSSSDTTDNDDAACSPSKLHNRENSSGRSHSSFISRSLDRPELSFAKEDDDAEQAKAVKDVALPSFWKLLYLSTPVWRQAALGCTGALLNGAVMPAYGYMLGTIASIYFLKDHDEIREKTRACSIFLLGLSLFVIVVSITQHYNLAAMGEYLTKRIRVQMLSKILTFEVSWFDREENSTGALFARLSKDALVVRLLVGDRMSLIIQTLSTMAISICAGLLIAWKLTLVTLSLQPFIILCYYTRYILLKVVSKKSQKAQMESGKLTTEAIHNFRTVSTFSSQDQILRLFEISQAEPHRDNILKAWIAGVSLGLSRCIIICTVSLSLWYGSLLISHGDITPKQCFQTFTIFAGFGIVMAEAATLTSDLSNSAATGASIFAILNRTSLIVPDDKEGCHVESINGDIELHNVEYAYPSRPNVPVLRGCSLSIKAGCSTALVGQSGSGKSTVIGLIERFYNPLRGEVRVDGKDIRSFNLLSLRQHIALVGQEPVLFAGTVKYNITYGVLNANAISDAEVEAAARAANAHEFICGLPKGYEASCGEHGEKLSGGQKQRIAIARAILCDRSILLLDEATSAIDGQSEMIVKEALERLMVGRTTVVVAHKLSTVKNCHAIAVLEKGVVVEKGDHASLMKRQVTGKYYNLVRLQRNVQSISTTKSSTLICRGKGG</sequence>
<dbReference type="SUPFAM" id="SSF90123">
    <property type="entry name" value="ABC transporter transmembrane region"/>
    <property type="match status" value="2"/>
</dbReference>
<dbReference type="InterPro" id="IPR036640">
    <property type="entry name" value="ABC1_TM_sf"/>
</dbReference>
<keyword evidence="8 12" id="KW-1133">Transmembrane helix</keyword>
<dbReference type="Gene3D" id="1.20.1560.10">
    <property type="entry name" value="ABC transporter type 1, transmembrane domain"/>
    <property type="match status" value="2"/>
</dbReference>
<dbReference type="EMBL" id="JBBWWQ010000015">
    <property type="protein sequence ID" value="KAK8929040.1"/>
    <property type="molecule type" value="Genomic_DNA"/>
</dbReference>
<dbReference type="SMART" id="SM00382">
    <property type="entry name" value="AAA"/>
    <property type="match status" value="2"/>
</dbReference>
<keyword evidence="4 12" id="KW-0812">Transmembrane</keyword>
<dbReference type="InterPro" id="IPR027417">
    <property type="entry name" value="P-loop_NTPase"/>
</dbReference>
<dbReference type="Proteomes" id="UP001418222">
    <property type="component" value="Unassembled WGS sequence"/>
</dbReference>
<dbReference type="GO" id="GO:0005524">
    <property type="term" value="F:ATP binding"/>
    <property type="evidence" value="ECO:0007669"/>
    <property type="project" value="UniProtKB-KW"/>
</dbReference>
<dbReference type="InterPro" id="IPR003593">
    <property type="entry name" value="AAA+_ATPase"/>
</dbReference>
<feature type="domain" description="ABC transmembrane type-1" evidence="14">
    <location>
        <begin position="472"/>
        <end position="759"/>
    </location>
</feature>
<keyword evidence="5" id="KW-0677">Repeat</keyword>
<evidence type="ECO:0000256" key="8">
    <source>
        <dbReference type="ARBA" id="ARBA00022989"/>
    </source>
</evidence>
<feature type="compositionally biased region" description="Low complexity" evidence="11">
    <location>
        <begin position="417"/>
        <end position="426"/>
    </location>
</feature>
<dbReference type="GO" id="GO:0016887">
    <property type="term" value="F:ATP hydrolysis activity"/>
    <property type="evidence" value="ECO:0007669"/>
    <property type="project" value="InterPro"/>
</dbReference>
<reference evidence="15 16" key="1">
    <citation type="journal article" date="2022" name="Nat. Plants">
        <title>Genomes of leafy and leafless Platanthera orchids illuminate the evolution of mycoheterotrophy.</title>
        <authorList>
            <person name="Li M.H."/>
            <person name="Liu K.W."/>
            <person name="Li Z."/>
            <person name="Lu H.C."/>
            <person name="Ye Q.L."/>
            <person name="Zhang D."/>
            <person name="Wang J.Y."/>
            <person name="Li Y.F."/>
            <person name="Zhong Z.M."/>
            <person name="Liu X."/>
            <person name="Yu X."/>
            <person name="Liu D.K."/>
            <person name="Tu X.D."/>
            <person name="Liu B."/>
            <person name="Hao Y."/>
            <person name="Liao X.Y."/>
            <person name="Jiang Y.T."/>
            <person name="Sun W.H."/>
            <person name="Chen J."/>
            <person name="Chen Y.Q."/>
            <person name="Ai Y."/>
            <person name="Zhai J.W."/>
            <person name="Wu S.S."/>
            <person name="Zhou Z."/>
            <person name="Hsiao Y.Y."/>
            <person name="Wu W.L."/>
            <person name="Chen Y.Y."/>
            <person name="Lin Y.F."/>
            <person name="Hsu J.L."/>
            <person name="Li C.Y."/>
            <person name="Wang Z.W."/>
            <person name="Zhao X."/>
            <person name="Zhong W.Y."/>
            <person name="Ma X.K."/>
            <person name="Ma L."/>
            <person name="Huang J."/>
            <person name="Chen G.Z."/>
            <person name="Huang M.Z."/>
            <person name="Huang L."/>
            <person name="Peng D.H."/>
            <person name="Luo Y.B."/>
            <person name="Zou S.Q."/>
            <person name="Chen S.P."/>
            <person name="Lan S."/>
            <person name="Tsai W.C."/>
            <person name="Van de Peer Y."/>
            <person name="Liu Z.J."/>
        </authorList>
    </citation>
    <scope>NUCLEOTIDE SEQUENCE [LARGE SCALE GENOMIC DNA]</scope>
    <source>
        <strain evidence="15">Lor287</strain>
    </source>
</reference>
<keyword evidence="9 12" id="KW-0472">Membrane</keyword>
<comment type="subcellular location">
    <subcellularLocation>
        <location evidence="1">Cell membrane</location>
        <topology evidence="1">Multi-pass membrane protein</topology>
    </subcellularLocation>
</comment>
<dbReference type="Pfam" id="PF00005">
    <property type="entry name" value="ABC_tran"/>
    <property type="match status" value="2"/>
</dbReference>
<evidence type="ECO:0000256" key="6">
    <source>
        <dbReference type="ARBA" id="ARBA00022741"/>
    </source>
</evidence>
<dbReference type="Gene3D" id="3.40.50.300">
    <property type="entry name" value="P-loop containing nucleotide triphosphate hydrolases"/>
    <property type="match status" value="2"/>
</dbReference>
<feature type="domain" description="ABC transporter" evidence="13">
    <location>
        <begin position="794"/>
        <end position="1033"/>
    </location>
</feature>
<dbReference type="PROSITE" id="PS00211">
    <property type="entry name" value="ABC_TRANSPORTER_1"/>
    <property type="match status" value="2"/>
</dbReference>